<dbReference type="PROSITE" id="PS51257">
    <property type="entry name" value="PROKAR_LIPOPROTEIN"/>
    <property type="match status" value="1"/>
</dbReference>
<evidence type="ECO:0000313" key="2">
    <source>
        <dbReference type="Proteomes" id="UP001324427"/>
    </source>
</evidence>
<comment type="caution">
    <text evidence="1">The sequence shown here is derived from an EMBL/GenBank/DDBJ whole genome shotgun (WGS) entry which is preliminary data.</text>
</comment>
<name>A0AAV9JFM1_9PEZI</name>
<accession>A0AAV9JFM1</accession>
<organism evidence="1 2">
    <name type="scientific">Oleoguttula mirabilis</name>
    <dbReference type="NCBI Taxonomy" id="1507867"/>
    <lineage>
        <taxon>Eukaryota</taxon>
        <taxon>Fungi</taxon>
        <taxon>Dikarya</taxon>
        <taxon>Ascomycota</taxon>
        <taxon>Pezizomycotina</taxon>
        <taxon>Dothideomycetes</taxon>
        <taxon>Dothideomycetidae</taxon>
        <taxon>Mycosphaerellales</taxon>
        <taxon>Teratosphaeriaceae</taxon>
        <taxon>Oleoguttula</taxon>
    </lineage>
</organism>
<reference evidence="1 2" key="1">
    <citation type="submission" date="2021-11" db="EMBL/GenBank/DDBJ databases">
        <title>Black yeast isolated from Biological Soil Crust.</title>
        <authorList>
            <person name="Kurbessoian T."/>
        </authorList>
    </citation>
    <scope>NUCLEOTIDE SEQUENCE [LARGE SCALE GENOMIC DNA]</scope>
    <source>
        <strain evidence="1 2">CCFEE 5522</strain>
    </source>
</reference>
<dbReference type="AlphaFoldDB" id="A0AAV9JFM1"/>
<proteinExistence type="predicted"/>
<sequence length="366" mass="40768">MGFIRTVTQQLSFAACHWPAPTATSLRQQLHEMQNRHPDAMGTRSSRRALTINPQLLTIVHPQQPPPPTATHPTLLRLGPEERKMIYDYLLPDGEALPATGKLPVVTRICRWMRQETLPIYRSRNLFSIRYSTSERIVAALGPTRESPSFEHRALILKKSGLAHIKHLRITSDRSSPSSGRCRCGGNCGHHITLDIADHAYTITLRLDMQCGRSPRSHAAAMEIAKARAWAAAFGHFAGGGLGKNKVLHESQPPQIEEKGVMRQATEEEMGATKVPASIDGLPDSRQYKATQDSAMNREMLESKGLRKLAWKVQNEALPAHVKETWAAHQAVARAEWKKNDRAKTELAAQLHAQAAKASQAKKQRR</sequence>
<dbReference type="EMBL" id="JAVFHQ010000029">
    <property type="protein sequence ID" value="KAK4543818.1"/>
    <property type="molecule type" value="Genomic_DNA"/>
</dbReference>
<protein>
    <submittedName>
        <fullName evidence="1">Uncharacterized protein</fullName>
    </submittedName>
</protein>
<evidence type="ECO:0000313" key="1">
    <source>
        <dbReference type="EMBL" id="KAK4543818.1"/>
    </source>
</evidence>
<dbReference type="Proteomes" id="UP001324427">
    <property type="component" value="Unassembled WGS sequence"/>
</dbReference>
<gene>
    <name evidence="1" type="ORF">LTR36_004851</name>
</gene>
<keyword evidence="2" id="KW-1185">Reference proteome</keyword>